<evidence type="ECO:0000256" key="3">
    <source>
        <dbReference type="ARBA" id="ARBA00022475"/>
    </source>
</evidence>
<evidence type="ECO:0000256" key="6">
    <source>
        <dbReference type="ARBA" id="ARBA00023136"/>
    </source>
</evidence>
<feature type="region of interest" description="Disordered" evidence="7">
    <location>
        <begin position="238"/>
        <end position="258"/>
    </location>
</feature>
<sequence>MEETISLKEIAQVLKKRFWLILSTAVAAVAIAALLSYYFLTPTYEATTQFIVNTSQSEEESEFDVNDIRTDVELINTYNVVIKSPAILDDVVSELELNRSADNLRQSLNISSEQNSQVVSVTVTDTNQNRAAMVANTTVEVFHEKIQDYMNVDNVNILSEAQPVDNPTPVSPKPLLNMAIALVLGLMVGVGIAFLLEYLDNTIKAEKDIEDKLGLPVLGIITHISEDEIVKSAEAANATSLRTKRGESRYETKQKETV</sequence>
<feature type="domain" description="Tyrosine-protein kinase G-rich" evidence="10">
    <location>
        <begin position="144"/>
        <end position="195"/>
    </location>
</feature>
<keyword evidence="4 8" id="KW-0812">Transmembrane</keyword>
<keyword evidence="6 8" id="KW-0472">Membrane</keyword>
<dbReference type="OrthoDB" id="2360475at2"/>
<evidence type="ECO:0000256" key="2">
    <source>
        <dbReference type="ARBA" id="ARBA00006683"/>
    </source>
</evidence>
<accession>A0A1H4DYE4</accession>
<evidence type="ECO:0000256" key="7">
    <source>
        <dbReference type="SAM" id="MobiDB-lite"/>
    </source>
</evidence>
<comment type="subcellular location">
    <subcellularLocation>
        <location evidence="1">Cell membrane</location>
        <topology evidence="1">Multi-pass membrane protein</topology>
    </subcellularLocation>
</comment>
<gene>
    <name evidence="11" type="ORF">SAMN05421743_10850</name>
</gene>
<dbReference type="RefSeq" id="WP_093045035.1">
    <property type="nucleotide sequence ID" value="NZ_FNQR01000008.1"/>
</dbReference>
<keyword evidence="12" id="KW-1185">Reference proteome</keyword>
<protein>
    <submittedName>
        <fullName evidence="11">Capsular polysaccharide biosynthesis protein</fullName>
    </submittedName>
</protein>
<evidence type="ECO:0000313" key="11">
    <source>
        <dbReference type="EMBL" id="SEA77509.1"/>
    </source>
</evidence>
<dbReference type="STRING" id="571932.SAMN05421743_10850"/>
<dbReference type="Pfam" id="PF13807">
    <property type="entry name" value="GNVR"/>
    <property type="match status" value="1"/>
</dbReference>
<feature type="transmembrane region" description="Helical" evidence="8">
    <location>
        <begin position="18"/>
        <end position="40"/>
    </location>
</feature>
<evidence type="ECO:0000259" key="9">
    <source>
        <dbReference type="Pfam" id="PF02706"/>
    </source>
</evidence>
<dbReference type="Pfam" id="PF02706">
    <property type="entry name" value="Wzz"/>
    <property type="match status" value="1"/>
</dbReference>
<evidence type="ECO:0000259" key="10">
    <source>
        <dbReference type="Pfam" id="PF13807"/>
    </source>
</evidence>
<feature type="domain" description="Polysaccharide chain length determinant N-terminal" evidence="9">
    <location>
        <begin position="3"/>
        <end position="95"/>
    </location>
</feature>
<evidence type="ECO:0000256" key="4">
    <source>
        <dbReference type="ARBA" id="ARBA00022692"/>
    </source>
</evidence>
<dbReference type="GO" id="GO:0004713">
    <property type="term" value="F:protein tyrosine kinase activity"/>
    <property type="evidence" value="ECO:0007669"/>
    <property type="project" value="TreeGrafter"/>
</dbReference>
<dbReference type="PANTHER" id="PTHR32309">
    <property type="entry name" value="TYROSINE-PROTEIN KINASE"/>
    <property type="match status" value="1"/>
</dbReference>
<evidence type="ECO:0000313" key="12">
    <source>
        <dbReference type="Proteomes" id="UP000198584"/>
    </source>
</evidence>
<dbReference type="PANTHER" id="PTHR32309:SF13">
    <property type="entry name" value="FERRIC ENTEROBACTIN TRANSPORT PROTEIN FEPE"/>
    <property type="match status" value="1"/>
</dbReference>
<evidence type="ECO:0000256" key="8">
    <source>
        <dbReference type="SAM" id="Phobius"/>
    </source>
</evidence>
<keyword evidence="5 8" id="KW-1133">Transmembrane helix</keyword>
<feature type="transmembrane region" description="Helical" evidence="8">
    <location>
        <begin position="175"/>
        <end position="199"/>
    </location>
</feature>
<dbReference type="InterPro" id="IPR050445">
    <property type="entry name" value="Bact_polysacc_biosynth/exp"/>
</dbReference>
<feature type="compositionally biased region" description="Basic and acidic residues" evidence="7">
    <location>
        <begin position="244"/>
        <end position="258"/>
    </location>
</feature>
<evidence type="ECO:0000256" key="1">
    <source>
        <dbReference type="ARBA" id="ARBA00004651"/>
    </source>
</evidence>
<dbReference type="InterPro" id="IPR003856">
    <property type="entry name" value="LPS_length_determ_N"/>
</dbReference>
<dbReference type="Proteomes" id="UP000198584">
    <property type="component" value="Unassembled WGS sequence"/>
</dbReference>
<dbReference type="EMBL" id="FNQR01000008">
    <property type="protein sequence ID" value="SEA77509.1"/>
    <property type="molecule type" value="Genomic_DNA"/>
</dbReference>
<comment type="similarity">
    <text evidence="2">Belongs to the CpsC/CapA family.</text>
</comment>
<keyword evidence="3" id="KW-1003">Cell membrane</keyword>
<reference evidence="11 12" key="1">
    <citation type="submission" date="2016-10" db="EMBL/GenBank/DDBJ databases">
        <authorList>
            <person name="de Groot N.N."/>
        </authorList>
    </citation>
    <scope>NUCLEOTIDE SEQUENCE [LARGE SCALE GENOMIC DNA]</scope>
    <source>
        <strain evidence="11 12">CCM7597</strain>
    </source>
</reference>
<organism evidence="11 12">
    <name type="scientific">Thalassobacillus cyri</name>
    <dbReference type="NCBI Taxonomy" id="571932"/>
    <lineage>
        <taxon>Bacteria</taxon>
        <taxon>Bacillati</taxon>
        <taxon>Bacillota</taxon>
        <taxon>Bacilli</taxon>
        <taxon>Bacillales</taxon>
        <taxon>Bacillaceae</taxon>
        <taxon>Thalassobacillus</taxon>
    </lineage>
</organism>
<proteinExistence type="inferred from homology"/>
<name>A0A1H4DYE4_9BACI</name>
<dbReference type="GO" id="GO:0005886">
    <property type="term" value="C:plasma membrane"/>
    <property type="evidence" value="ECO:0007669"/>
    <property type="project" value="UniProtKB-SubCell"/>
</dbReference>
<dbReference type="InterPro" id="IPR032807">
    <property type="entry name" value="GNVR"/>
</dbReference>
<dbReference type="AlphaFoldDB" id="A0A1H4DYE4"/>
<evidence type="ECO:0000256" key="5">
    <source>
        <dbReference type="ARBA" id="ARBA00022989"/>
    </source>
</evidence>